<evidence type="ECO:0000313" key="2">
    <source>
        <dbReference type="Proteomes" id="UP000030711"/>
    </source>
</evidence>
<gene>
    <name evidence="1" type="ORF">EUGRSUZ_F02757</name>
</gene>
<dbReference type="EMBL" id="CM064440">
    <property type="protein sequence ID" value="KAK3426272.1"/>
    <property type="molecule type" value="Genomic_DNA"/>
</dbReference>
<comment type="caution">
    <text evidence="1">The sequence shown here is derived from an EMBL/GenBank/DDBJ whole genome shotgun (WGS) entry which is preliminary data.</text>
</comment>
<proteinExistence type="predicted"/>
<dbReference type="Proteomes" id="UP000030711">
    <property type="component" value="Chromosome 6"/>
</dbReference>
<evidence type="ECO:0000313" key="1">
    <source>
        <dbReference type="EMBL" id="KAK3426272.1"/>
    </source>
</evidence>
<reference evidence="1 2" key="1">
    <citation type="journal article" date="2014" name="Nature">
        <title>The genome of Eucalyptus grandis.</title>
        <authorList>
            <person name="Myburg A.A."/>
            <person name="Grattapaglia D."/>
            <person name="Tuskan G.A."/>
            <person name="Hellsten U."/>
            <person name="Hayes R.D."/>
            <person name="Grimwood J."/>
            <person name="Jenkins J."/>
            <person name="Lindquist E."/>
            <person name="Tice H."/>
            <person name="Bauer D."/>
            <person name="Goodstein D.M."/>
            <person name="Dubchak I."/>
            <person name="Poliakov A."/>
            <person name="Mizrachi E."/>
            <person name="Kullan A.R."/>
            <person name="Hussey S.G."/>
            <person name="Pinard D."/>
            <person name="van der Merwe K."/>
            <person name="Singh P."/>
            <person name="van Jaarsveld I."/>
            <person name="Silva-Junior O.B."/>
            <person name="Togawa R.C."/>
            <person name="Pappas M.R."/>
            <person name="Faria D.A."/>
            <person name="Sansaloni C.P."/>
            <person name="Petroli C.D."/>
            <person name="Yang X."/>
            <person name="Ranjan P."/>
            <person name="Tschaplinski T.J."/>
            <person name="Ye C.Y."/>
            <person name="Li T."/>
            <person name="Sterck L."/>
            <person name="Vanneste K."/>
            <person name="Murat F."/>
            <person name="Soler M."/>
            <person name="Clemente H.S."/>
            <person name="Saidi N."/>
            <person name="Cassan-Wang H."/>
            <person name="Dunand C."/>
            <person name="Hefer C.A."/>
            <person name="Bornberg-Bauer E."/>
            <person name="Kersting A.R."/>
            <person name="Vining K."/>
            <person name="Amarasinghe V."/>
            <person name="Ranik M."/>
            <person name="Naithani S."/>
            <person name="Elser J."/>
            <person name="Boyd A.E."/>
            <person name="Liston A."/>
            <person name="Spatafora J.W."/>
            <person name="Dharmwardhana P."/>
            <person name="Raja R."/>
            <person name="Sullivan C."/>
            <person name="Romanel E."/>
            <person name="Alves-Ferreira M."/>
            <person name="Kulheim C."/>
            <person name="Foley W."/>
            <person name="Carocha V."/>
            <person name="Paiva J."/>
            <person name="Kudrna D."/>
            <person name="Brommonschenkel S.H."/>
            <person name="Pasquali G."/>
            <person name="Byrne M."/>
            <person name="Rigault P."/>
            <person name="Tibbits J."/>
            <person name="Spokevicius A."/>
            <person name="Jones R.C."/>
            <person name="Steane D.A."/>
            <person name="Vaillancourt R.E."/>
            <person name="Potts B.M."/>
            <person name="Joubert F."/>
            <person name="Barry K."/>
            <person name="Pappas G.J."/>
            <person name="Strauss S.H."/>
            <person name="Jaiswal P."/>
            <person name="Grima-Pettenati J."/>
            <person name="Salse J."/>
            <person name="Van de Peer Y."/>
            <person name="Rokhsar D.S."/>
            <person name="Schmutz J."/>
        </authorList>
    </citation>
    <scope>NUCLEOTIDE SEQUENCE [LARGE SCALE GENOMIC DNA]</scope>
    <source>
        <strain evidence="2">cv. BRASUZ1</strain>
        <tissue evidence="1">Leaf extractions</tissue>
    </source>
</reference>
<accession>A0ACC3KJR4</accession>
<sequence length="149" mass="16686">MGAAIMGTGPSSVAESACLNRLFIANIIRERERERERIAVPLSPEEEDLRPVETPYRQDSTSSLTCLTRLNASTFLPKSCFLSYLRSFHVEPRYNRHVISVSFDTNAGKWRVEAKNTSSGVSEAYVGRFLVVSSNENGEGWVHNDAWST</sequence>
<protein>
    <submittedName>
        <fullName evidence="1">Uncharacterized protein</fullName>
    </submittedName>
</protein>
<keyword evidence="2" id="KW-1185">Reference proteome</keyword>
<organism evidence="1 2">
    <name type="scientific">Eucalyptus grandis</name>
    <name type="common">Flooded gum</name>
    <dbReference type="NCBI Taxonomy" id="71139"/>
    <lineage>
        <taxon>Eukaryota</taxon>
        <taxon>Viridiplantae</taxon>
        <taxon>Streptophyta</taxon>
        <taxon>Embryophyta</taxon>
        <taxon>Tracheophyta</taxon>
        <taxon>Spermatophyta</taxon>
        <taxon>Magnoliopsida</taxon>
        <taxon>eudicotyledons</taxon>
        <taxon>Gunneridae</taxon>
        <taxon>Pentapetalae</taxon>
        <taxon>rosids</taxon>
        <taxon>malvids</taxon>
        <taxon>Myrtales</taxon>
        <taxon>Myrtaceae</taxon>
        <taxon>Myrtoideae</taxon>
        <taxon>Eucalypteae</taxon>
        <taxon>Eucalyptus</taxon>
    </lineage>
</organism>
<name>A0ACC3KJR4_EUCGR</name>